<feature type="region of interest" description="Disordered" evidence="1">
    <location>
        <begin position="361"/>
        <end position="386"/>
    </location>
</feature>
<feature type="region of interest" description="Disordered" evidence="1">
    <location>
        <begin position="311"/>
        <end position="347"/>
    </location>
</feature>
<evidence type="ECO:0000256" key="2">
    <source>
        <dbReference type="SAM" id="Phobius"/>
    </source>
</evidence>
<feature type="compositionally biased region" description="Basic and acidic residues" evidence="1">
    <location>
        <begin position="87"/>
        <end position="102"/>
    </location>
</feature>
<accession>A0A8H3GS43</accession>
<dbReference type="EMBL" id="CAJMWW010000303">
    <property type="protein sequence ID" value="CAE6465117.1"/>
    <property type="molecule type" value="Genomic_DNA"/>
</dbReference>
<feature type="compositionally biased region" description="Basic and acidic residues" evidence="1">
    <location>
        <begin position="57"/>
        <end position="68"/>
    </location>
</feature>
<dbReference type="Proteomes" id="UP000663841">
    <property type="component" value="Unassembled WGS sequence"/>
</dbReference>
<keyword evidence="2" id="KW-1133">Transmembrane helix</keyword>
<feature type="compositionally biased region" description="Basic residues" evidence="1">
    <location>
        <begin position="1"/>
        <end position="11"/>
    </location>
</feature>
<evidence type="ECO:0000313" key="4">
    <source>
        <dbReference type="Proteomes" id="UP000663841"/>
    </source>
</evidence>
<reference evidence="3" key="1">
    <citation type="submission" date="2021-01" db="EMBL/GenBank/DDBJ databases">
        <authorList>
            <person name="Kaushik A."/>
        </authorList>
    </citation>
    <scope>NUCLEOTIDE SEQUENCE</scope>
    <source>
        <strain evidence="3">AG3-T5</strain>
    </source>
</reference>
<keyword evidence="2" id="KW-0812">Transmembrane</keyword>
<feature type="region of interest" description="Disordered" evidence="1">
    <location>
        <begin position="1"/>
        <end position="149"/>
    </location>
</feature>
<feature type="region of interest" description="Disordered" evidence="1">
    <location>
        <begin position="225"/>
        <end position="274"/>
    </location>
</feature>
<evidence type="ECO:0000256" key="1">
    <source>
        <dbReference type="SAM" id="MobiDB-lite"/>
    </source>
</evidence>
<feature type="compositionally biased region" description="Basic residues" evidence="1">
    <location>
        <begin position="69"/>
        <end position="86"/>
    </location>
</feature>
<feature type="compositionally biased region" description="Polar residues" evidence="1">
    <location>
        <begin position="15"/>
        <end position="40"/>
    </location>
</feature>
<feature type="compositionally biased region" description="Pro residues" evidence="1">
    <location>
        <begin position="237"/>
        <end position="254"/>
    </location>
</feature>
<sequence length="469" mass="52384">MGRFSIRRHKRGLSDSATIITVEPSMSPSQSLYGSIISNRPRNRLQKSQQSPPSPQDENRDAPNDATKRPQRKLLRRFRLPQHHRTGSLEEKTSATPPEKKPHSNSLPTSPDRPTRLGGRRYASRNWSDNDIRPPRSRFPYASPRGSVGSSADILLTPIRGSTAISDDDFVFLTSHDYEEITHTQDGGAESPGPMIQTLLTGRDSEDIHPHPVLFEPIVIEPTYTPHYEPLPSESKPSPPPKLEILPHPAPGPEPELESEEPLTPMSSSSTSETRTITNTIVEFNPKPPGGTLGMSLAEETEEVNKEPLPQVTDVVDPTPSGEPKVSFQEPHPPSTKPAGPTNPLTIDTELSSQQNIIPFPSDLESARTPTHQRPNSIAIAESTEPHHTTRTTWAISIYQTTEGIMLLALDCYRWLLRKGFRDDFRSCMSYWFLRELVIGFILPLCLTPIALWLLFRTMHEHGLESALF</sequence>
<comment type="caution">
    <text evidence="3">The sequence shown here is derived from an EMBL/GenBank/DDBJ whole genome shotgun (WGS) entry which is preliminary data.</text>
</comment>
<evidence type="ECO:0008006" key="5">
    <source>
        <dbReference type="Google" id="ProtNLM"/>
    </source>
</evidence>
<feature type="transmembrane region" description="Helical" evidence="2">
    <location>
        <begin position="437"/>
        <end position="456"/>
    </location>
</feature>
<dbReference type="AlphaFoldDB" id="A0A8H3GS43"/>
<protein>
    <recommendedName>
        <fullName evidence="5">Transmembrane protein</fullName>
    </recommendedName>
</protein>
<proteinExistence type="predicted"/>
<keyword evidence="2" id="KW-0472">Membrane</keyword>
<name>A0A8H3GS43_9AGAM</name>
<feature type="compositionally biased region" description="Low complexity" evidence="1">
    <location>
        <begin position="262"/>
        <end position="274"/>
    </location>
</feature>
<gene>
    <name evidence="3" type="ORF">RDB_LOCUS162224</name>
</gene>
<organism evidence="3 4">
    <name type="scientific">Rhizoctonia solani</name>
    <dbReference type="NCBI Taxonomy" id="456999"/>
    <lineage>
        <taxon>Eukaryota</taxon>
        <taxon>Fungi</taxon>
        <taxon>Dikarya</taxon>
        <taxon>Basidiomycota</taxon>
        <taxon>Agaricomycotina</taxon>
        <taxon>Agaricomycetes</taxon>
        <taxon>Cantharellales</taxon>
        <taxon>Ceratobasidiaceae</taxon>
        <taxon>Rhizoctonia</taxon>
    </lineage>
</organism>
<evidence type="ECO:0000313" key="3">
    <source>
        <dbReference type="EMBL" id="CAE6465117.1"/>
    </source>
</evidence>